<protein>
    <submittedName>
        <fullName evidence="10">Metal ABC transporter permease</fullName>
    </submittedName>
</protein>
<evidence type="ECO:0000256" key="5">
    <source>
        <dbReference type="ARBA" id="ARBA00022692"/>
    </source>
</evidence>
<feature type="transmembrane region" description="Helical" evidence="9">
    <location>
        <begin position="173"/>
        <end position="196"/>
    </location>
</feature>
<evidence type="ECO:0000256" key="3">
    <source>
        <dbReference type="ARBA" id="ARBA00022448"/>
    </source>
</evidence>
<comment type="subcellular location">
    <subcellularLocation>
        <location evidence="1 8">Cell membrane</location>
        <topology evidence="1 8">Multi-pass membrane protein</topology>
    </subcellularLocation>
</comment>
<gene>
    <name evidence="10" type="ORF">M8006_01895</name>
</gene>
<evidence type="ECO:0000313" key="10">
    <source>
        <dbReference type="EMBL" id="MCL7928742.1"/>
    </source>
</evidence>
<feature type="transmembrane region" description="Helical" evidence="9">
    <location>
        <begin position="40"/>
        <end position="59"/>
    </location>
</feature>
<reference evidence="10" key="1">
    <citation type="submission" date="2022-05" db="EMBL/GenBank/DDBJ databases">
        <title>Halomonas geminus sp. nov. and Halomonas llamarensis sp. nov. isolated from high-altitude salars of the Atacama Desert.</title>
        <authorList>
            <person name="Hintersatz C."/>
            <person name="Rojas L.A."/>
            <person name="Wei T.-S."/>
            <person name="Kutschke S."/>
            <person name="Lehmann F."/>
            <person name="Jain R."/>
            <person name="Pollmann K."/>
        </authorList>
    </citation>
    <scope>NUCLEOTIDE SEQUENCE</scope>
    <source>
        <strain evidence="10">ATCHA</strain>
    </source>
</reference>
<dbReference type="Pfam" id="PF00950">
    <property type="entry name" value="ABC-3"/>
    <property type="match status" value="1"/>
</dbReference>
<dbReference type="CDD" id="cd06550">
    <property type="entry name" value="TM_ABC_iron-siderophores_like"/>
    <property type="match status" value="1"/>
</dbReference>
<feature type="transmembrane region" description="Helical" evidence="9">
    <location>
        <begin position="226"/>
        <end position="247"/>
    </location>
</feature>
<evidence type="ECO:0000256" key="8">
    <source>
        <dbReference type="RuleBase" id="RU003943"/>
    </source>
</evidence>
<dbReference type="Proteomes" id="UP001165308">
    <property type="component" value="Unassembled WGS sequence"/>
</dbReference>
<dbReference type="EMBL" id="JAMJPJ010000001">
    <property type="protein sequence ID" value="MCL7928742.1"/>
    <property type="molecule type" value="Genomic_DNA"/>
</dbReference>
<dbReference type="PANTHER" id="PTHR30477:SF3">
    <property type="entry name" value="METAL TRANSPORT SYSTEM MEMBRANE PROTEIN CT_069-RELATED"/>
    <property type="match status" value="1"/>
</dbReference>
<keyword evidence="4" id="KW-1003">Cell membrane</keyword>
<comment type="caution">
    <text evidence="10">The sequence shown here is derived from an EMBL/GenBank/DDBJ whole genome shotgun (WGS) entry which is preliminary data.</text>
</comment>
<evidence type="ECO:0000256" key="4">
    <source>
        <dbReference type="ARBA" id="ARBA00022475"/>
    </source>
</evidence>
<keyword evidence="11" id="KW-1185">Reference proteome</keyword>
<sequence length="364" mass="38388">MQWLDLLSDYTFQNVVIGASLLGLISGPLGCFAVLRRQSLLGDAISHAALPGVCLSFIITGSRDIGGVIIGSLVTGSLAALTMLLLTRQSRLKTDAALGICLSIFFAIGIVLLTYIQSTNNASQGGLEAFLFGQAAATLRSDLWIMGGITLVTLTLLAIFWKQAKLVTFDVQFARTLGMPTTAIEAVLTSMVALAVVVGLQMVGVILMAAMIVAPAAAARQWSRHLGGMLVIAAGIGIVSGVSGATISTLSHGLATGPLIILSATAIVLISLALAPGRGLLWGIIKHYRQKEALQKQQLLYALYKHPSAARHDRATFGARRVLSQLKRQGYLARSPDDGTRWALTSRGEKAAKQVVAAFKEVAT</sequence>
<dbReference type="InterPro" id="IPR037294">
    <property type="entry name" value="ABC_BtuC-like"/>
</dbReference>
<accession>A0ABT0SLS5</accession>
<evidence type="ECO:0000256" key="1">
    <source>
        <dbReference type="ARBA" id="ARBA00004651"/>
    </source>
</evidence>
<dbReference type="SUPFAM" id="SSF81345">
    <property type="entry name" value="ABC transporter involved in vitamin B12 uptake, BtuC"/>
    <property type="match status" value="1"/>
</dbReference>
<keyword evidence="3 8" id="KW-0813">Transport</keyword>
<dbReference type="RefSeq" id="WP_250079463.1">
    <property type="nucleotide sequence ID" value="NZ_JAMJPJ010000001.1"/>
</dbReference>
<comment type="similarity">
    <text evidence="2 8">Belongs to the ABC-3 integral membrane protein family.</text>
</comment>
<name>A0ABT0SLS5_9GAMM</name>
<dbReference type="InterPro" id="IPR001626">
    <property type="entry name" value="ABC_TroCD"/>
</dbReference>
<feature type="transmembrane region" description="Helical" evidence="9">
    <location>
        <begin position="12"/>
        <end position="35"/>
    </location>
</feature>
<evidence type="ECO:0000313" key="11">
    <source>
        <dbReference type="Proteomes" id="UP001165308"/>
    </source>
</evidence>
<dbReference type="PANTHER" id="PTHR30477">
    <property type="entry name" value="ABC-TRANSPORTER METAL-BINDING PROTEIN"/>
    <property type="match status" value="1"/>
</dbReference>
<evidence type="ECO:0000256" key="6">
    <source>
        <dbReference type="ARBA" id="ARBA00022989"/>
    </source>
</evidence>
<feature type="transmembrane region" description="Helical" evidence="9">
    <location>
        <begin position="202"/>
        <end position="219"/>
    </location>
</feature>
<proteinExistence type="inferred from homology"/>
<feature type="transmembrane region" description="Helical" evidence="9">
    <location>
        <begin position="143"/>
        <end position="161"/>
    </location>
</feature>
<keyword evidence="6 9" id="KW-1133">Transmembrane helix</keyword>
<keyword evidence="7 9" id="KW-0472">Membrane</keyword>
<evidence type="ECO:0000256" key="7">
    <source>
        <dbReference type="ARBA" id="ARBA00023136"/>
    </source>
</evidence>
<feature type="transmembrane region" description="Helical" evidence="9">
    <location>
        <begin position="259"/>
        <end position="281"/>
    </location>
</feature>
<feature type="transmembrane region" description="Helical" evidence="9">
    <location>
        <begin position="65"/>
        <end position="86"/>
    </location>
</feature>
<evidence type="ECO:0000256" key="2">
    <source>
        <dbReference type="ARBA" id="ARBA00008034"/>
    </source>
</evidence>
<organism evidence="10 11">
    <name type="scientific">Halomonas llamarensis</name>
    <dbReference type="NCBI Taxonomy" id="2945104"/>
    <lineage>
        <taxon>Bacteria</taxon>
        <taxon>Pseudomonadati</taxon>
        <taxon>Pseudomonadota</taxon>
        <taxon>Gammaproteobacteria</taxon>
        <taxon>Oceanospirillales</taxon>
        <taxon>Halomonadaceae</taxon>
        <taxon>Halomonas</taxon>
    </lineage>
</organism>
<keyword evidence="5 8" id="KW-0812">Transmembrane</keyword>
<dbReference type="Gene3D" id="1.10.3470.10">
    <property type="entry name" value="ABC transporter involved in vitamin B12 uptake, BtuC"/>
    <property type="match status" value="1"/>
</dbReference>
<feature type="transmembrane region" description="Helical" evidence="9">
    <location>
        <begin position="98"/>
        <end position="116"/>
    </location>
</feature>
<evidence type="ECO:0000256" key="9">
    <source>
        <dbReference type="SAM" id="Phobius"/>
    </source>
</evidence>